<dbReference type="AlphaFoldDB" id="A0A8X7TJ74"/>
<evidence type="ECO:0000256" key="1">
    <source>
        <dbReference type="SAM" id="MobiDB-lite"/>
    </source>
</evidence>
<reference evidence="2 3" key="1">
    <citation type="submission" date="2020-02" db="EMBL/GenBank/DDBJ databases">
        <authorList>
            <person name="Ma Q."/>
            <person name="Huang Y."/>
            <person name="Song X."/>
            <person name="Pei D."/>
        </authorList>
    </citation>
    <scope>NUCLEOTIDE SEQUENCE [LARGE SCALE GENOMIC DNA]</scope>
    <source>
        <strain evidence="2">Sxm20200214</strain>
        <tissue evidence="2">Leaf</tissue>
    </source>
</reference>
<name>A0A8X7TJ74_BRACI</name>
<feature type="compositionally biased region" description="Low complexity" evidence="1">
    <location>
        <begin position="7"/>
        <end position="16"/>
    </location>
</feature>
<evidence type="ECO:0000313" key="2">
    <source>
        <dbReference type="EMBL" id="KAG2242151.1"/>
    </source>
</evidence>
<comment type="caution">
    <text evidence="2">The sequence shown here is derived from an EMBL/GenBank/DDBJ whole genome shotgun (WGS) entry which is preliminary data.</text>
</comment>
<dbReference type="EMBL" id="JAAMPC010000627">
    <property type="protein sequence ID" value="KAG2242151.1"/>
    <property type="molecule type" value="Genomic_DNA"/>
</dbReference>
<dbReference type="Proteomes" id="UP000886595">
    <property type="component" value="Unassembled WGS sequence"/>
</dbReference>
<organism evidence="2 3">
    <name type="scientific">Brassica carinata</name>
    <name type="common">Ethiopian mustard</name>
    <name type="synonym">Abyssinian cabbage</name>
    <dbReference type="NCBI Taxonomy" id="52824"/>
    <lineage>
        <taxon>Eukaryota</taxon>
        <taxon>Viridiplantae</taxon>
        <taxon>Streptophyta</taxon>
        <taxon>Embryophyta</taxon>
        <taxon>Tracheophyta</taxon>
        <taxon>Spermatophyta</taxon>
        <taxon>Magnoliopsida</taxon>
        <taxon>eudicotyledons</taxon>
        <taxon>Gunneridae</taxon>
        <taxon>Pentapetalae</taxon>
        <taxon>rosids</taxon>
        <taxon>malvids</taxon>
        <taxon>Brassicales</taxon>
        <taxon>Brassicaceae</taxon>
        <taxon>Brassiceae</taxon>
        <taxon>Brassica</taxon>
    </lineage>
</organism>
<protein>
    <submittedName>
        <fullName evidence="2">Uncharacterized protein</fullName>
    </submittedName>
</protein>
<gene>
    <name evidence="2" type="ORF">Bca52824_096006</name>
</gene>
<proteinExistence type="predicted"/>
<sequence length="132" mass="14195">MNERSQDPAGDDVPAAPDRPRGSFAPKARVAIKSARCRSTAFELLLPPSGEPGTIEVFERKLRPKPSGRGHACLVSQIAAPILSRIWDGSWSPRCYRTVGQNPEAKGQERLGHAVVNSSLVISPVAPSKSSR</sequence>
<accession>A0A8X7TJ74</accession>
<evidence type="ECO:0000313" key="3">
    <source>
        <dbReference type="Proteomes" id="UP000886595"/>
    </source>
</evidence>
<keyword evidence="3" id="KW-1185">Reference proteome</keyword>
<feature type="region of interest" description="Disordered" evidence="1">
    <location>
        <begin position="1"/>
        <end position="25"/>
    </location>
</feature>